<reference evidence="1 2" key="1">
    <citation type="submission" date="2024-11" db="EMBL/GenBank/DDBJ databases">
        <authorList>
            <person name="Heng Y.C."/>
            <person name="Lim A.C.H."/>
            <person name="Lee J.K.Y."/>
            <person name="Kittelmann S."/>
        </authorList>
    </citation>
    <scope>NUCLEOTIDE SEQUENCE [LARGE SCALE GENOMIC DNA]</scope>
    <source>
        <strain evidence="1 2">WILCCON 0202</strain>
    </source>
</reference>
<accession>A0ABW8TVT0</accession>
<evidence type="ECO:0000313" key="1">
    <source>
        <dbReference type="EMBL" id="MFL0268646.1"/>
    </source>
</evidence>
<dbReference type="EMBL" id="JBJHZY010000002">
    <property type="protein sequence ID" value="MFL0268646.1"/>
    <property type="molecule type" value="Genomic_DNA"/>
</dbReference>
<comment type="caution">
    <text evidence="1">The sequence shown here is derived from an EMBL/GenBank/DDBJ whole genome shotgun (WGS) entry which is preliminary data.</text>
</comment>
<sequence length="197" mass="22985">MSIFNNSKLKVKIDNANEVSDFNINYNKLKNIEEFKESLLEKLLGNNLCLTIIDSKLQYKELNSSLEKLKLSLDEQNIPYEEKIIKEDEAVKVLGIAMKVSGSTKAKRWILGIIISPDCLNRIMEITKDYNIYYYFDFNETKENELLERTSDYLSDEEEFFNDFGLSLFDGIAFQNMNIKASTKYVNYVNDIIKDFT</sequence>
<organism evidence="1 2">
    <name type="scientific">Candidatus Clostridium radicumherbarum</name>
    <dbReference type="NCBI Taxonomy" id="3381662"/>
    <lineage>
        <taxon>Bacteria</taxon>
        <taxon>Bacillati</taxon>
        <taxon>Bacillota</taxon>
        <taxon>Clostridia</taxon>
        <taxon>Eubacteriales</taxon>
        <taxon>Clostridiaceae</taxon>
        <taxon>Clostridium</taxon>
    </lineage>
</organism>
<name>A0ABW8TVT0_9CLOT</name>
<dbReference type="RefSeq" id="WP_406765272.1">
    <property type="nucleotide sequence ID" value="NZ_JBJHZY010000002.1"/>
</dbReference>
<gene>
    <name evidence="1" type="ORF">ACJDUH_11145</name>
</gene>
<protein>
    <submittedName>
        <fullName evidence="1">Uncharacterized protein</fullName>
    </submittedName>
</protein>
<keyword evidence="2" id="KW-1185">Reference proteome</keyword>
<dbReference type="Proteomes" id="UP001623661">
    <property type="component" value="Unassembled WGS sequence"/>
</dbReference>
<evidence type="ECO:0000313" key="2">
    <source>
        <dbReference type="Proteomes" id="UP001623661"/>
    </source>
</evidence>
<proteinExistence type="predicted"/>